<sequence>MRYFLLSLLFNALILLVPLPSASISTYAKDEPISIKLSLDFVSKSEESPLIDDEIKESEVDIEELKEPLIEEPKEVIEEIKEPQEVVKKIEAPKEPKVVKEKKVQKAKKSSIPPTQNLQKSSNLESRGFCKENVGFKIVNEKKEYELPKKARMLRLRGEFRAEVKFRLLKDGSVKILSSTGDKIFKEAAIELTKELQIEIIDKNSIGCDITKPYIFRMKR</sequence>
<proteinExistence type="predicted"/>
<evidence type="ECO:0000313" key="2">
    <source>
        <dbReference type="EMBL" id="VYT00819.1"/>
    </source>
</evidence>
<feature type="region of interest" description="Disordered" evidence="1">
    <location>
        <begin position="103"/>
        <end position="122"/>
    </location>
</feature>
<protein>
    <submittedName>
        <fullName evidence="2">Uncharacterized protein</fullName>
    </submittedName>
</protein>
<evidence type="ECO:0000256" key="1">
    <source>
        <dbReference type="SAM" id="MobiDB-lite"/>
    </source>
</evidence>
<name>A0A6N2T7Q8_9BACT</name>
<organism evidence="2">
    <name type="scientific">Campylobacter ureolyticus</name>
    <dbReference type="NCBI Taxonomy" id="827"/>
    <lineage>
        <taxon>Bacteria</taxon>
        <taxon>Pseudomonadati</taxon>
        <taxon>Campylobacterota</taxon>
        <taxon>Epsilonproteobacteria</taxon>
        <taxon>Campylobacterales</taxon>
        <taxon>Campylobacteraceae</taxon>
        <taxon>Campylobacter</taxon>
    </lineage>
</organism>
<accession>A0A6N2T7Q8</accession>
<reference evidence="2" key="1">
    <citation type="submission" date="2019-11" db="EMBL/GenBank/DDBJ databases">
        <authorList>
            <person name="Feng L."/>
        </authorList>
    </citation>
    <scope>NUCLEOTIDE SEQUENCE</scope>
    <source>
        <strain evidence="2">CUreolyticusLFYP111</strain>
    </source>
</reference>
<dbReference type="EMBL" id="CACRSK010000006">
    <property type="protein sequence ID" value="VYT00819.1"/>
    <property type="molecule type" value="Genomic_DNA"/>
</dbReference>
<gene>
    <name evidence="2" type="ORF">CULFYP111_01212</name>
</gene>
<feature type="compositionally biased region" description="Polar residues" evidence="1">
    <location>
        <begin position="112"/>
        <end position="122"/>
    </location>
</feature>
<dbReference type="AlphaFoldDB" id="A0A6N2T7Q8"/>
<dbReference type="RefSeq" id="WP_156847525.1">
    <property type="nucleotide sequence ID" value="NZ_CACRSK010000006.1"/>
</dbReference>